<dbReference type="AlphaFoldDB" id="A0A7R9TBA4"/>
<dbReference type="InterPro" id="IPR035969">
    <property type="entry name" value="Rab-GAP_TBC_sf"/>
</dbReference>
<dbReference type="GO" id="GO:0005096">
    <property type="term" value="F:GTPase activator activity"/>
    <property type="evidence" value="ECO:0007669"/>
    <property type="project" value="UniProtKB-KW"/>
</dbReference>
<dbReference type="FunFam" id="1.10.8.270:FF:000001">
    <property type="entry name" value="TBC1 domain family member 1"/>
    <property type="match status" value="1"/>
</dbReference>
<evidence type="ECO:0000259" key="4">
    <source>
        <dbReference type="PROSITE" id="PS50086"/>
    </source>
</evidence>
<keyword evidence="2" id="KW-0175">Coiled coil</keyword>
<dbReference type="SMART" id="SM00164">
    <property type="entry name" value="TBC"/>
    <property type="match status" value="1"/>
</dbReference>
<dbReference type="InterPro" id="IPR050302">
    <property type="entry name" value="Rab_GAP_TBC_domain"/>
</dbReference>
<evidence type="ECO:0000313" key="5">
    <source>
        <dbReference type="EMBL" id="CAD8230789.1"/>
    </source>
</evidence>
<gene>
    <name evidence="5" type="ORF">PCOL08062_LOCUS1689</name>
</gene>
<proteinExistence type="predicted"/>
<sequence length="349" mass="39352">MAAVVARPNEVTGARGMGGAMGVADAKDEPREAGGAGGAGAPALADAVTERRAHKWRAMMGPAGADWRVYAERKPLKVKRRVRKGVPDQLRGLVWQLMSGSRELLLENRGVYEQLVCYERTPAELEIIRDISRTFPGHVFYRQRHGPGQRSLFNVLKAYAVYDRDLGYTQGMGFVAGLLLLYMSEEDAFWTLVALMKGKVHTPMEGLYLPGLPLIQQYLYQFDRCVGALMPRLYAHFQAECIHPSMYASQWFVTVFAYSFPFDFVLRVWDVFMLEGMKVVFRVGLALLSLRQEELLALPFEHLVQALRNVPPELLAQPDDVLRVAHGIRVSDMLAGFKKDYAEQQLEQQ</sequence>
<feature type="domain" description="Rab-GAP TBC" evidence="4">
    <location>
        <begin position="85"/>
        <end position="276"/>
    </location>
</feature>
<dbReference type="InterPro" id="IPR000195">
    <property type="entry name" value="Rab-GAP-TBC_dom"/>
</dbReference>
<protein>
    <recommendedName>
        <fullName evidence="4">Rab-GAP TBC domain-containing protein</fullName>
    </recommendedName>
</protein>
<dbReference type="Gene3D" id="1.10.8.270">
    <property type="entry name" value="putative rabgap domain of human tbc1 domain family member 14 like domains"/>
    <property type="match status" value="1"/>
</dbReference>
<dbReference type="Pfam" id="PF00566">
    <property type="entry name" value="RabGAP-TBC"/>
    <property type="match status" value="1"/>
</dbReference>
<dbReference type="FunFam" id="1.10.10.750:FF:000003">
    <property type="entry name" value="GTPase activating protein (Evi5)"/>
    <property type="match status" value="1"/>
</dbReference>
<dbReference type="FunFam" id="1.10.472.80:FF:000027">
    <property type="entry name" value="GTPase activating protein (Evi5)"/>
    <property type="match status" value="1"/>
</dbReference>
<name>A0A7R9TBA4_9VIRI</name>
<evidence type="ECO:0000256" key="1">
    <source>
        <dbReference type="ARBA" id="ARBA00022468"/>
    </source>
</evidence>
<keyword evidence="1" id="KW-0343">GTPase activation</keyword>
<organism evidence="5">
    <name type="scientific">Prasinoderma coloniale</name>
    <dbReference type="NCBI Taxonomy" id="156133"/>
    <lineage>
        <taxon>Eukaryota</taxon>
        <taxon>Viridiplantae</taxon>
        <taxon>Prasinodermophyta</taxon>
        <taxon>Prasinodermophyceae</taxon>
        <taxon>Prasinodermales</taxon>
        <taxon>Prasinodermaceae</taxon>
        <taxon>Prasinoderma</taxon>
    </lineage>
</organism>
<dbReference type="Gene3D" id="1.10.472.80">
    <property type="entry name" value="Ypt/Rab-GAP domain of gyp1p, domain 3"/>
    <property type="match status" value="1"/>
</dbReference>
<evidence type="ECO:0000256" key="3">
    <source>
        <dbReference type="SAM" id="MobiDB-lite"/>
    </source>
</evidence>
<dbReference type="Gene3D" id="1.10.10.750">
    <property type="entry name" value="Ypt/Rab-GAP domain of gyp1p, domain 1"/>
    <property type="match status" value="1"/>
</dbReference>
<dbReference type="EMBL" id="HBDZ01002132">
    <property type="protein sequence ID" value="CAD8230789.1"/>
    <property type="molecule type" value="Transcribed_RNA"/>
</dbReference>
<dbReference type="SUPFAM" id="SSF47923">
    <property type="entry name" value="Ypt/Rab-GAP domain of gyp1p"/>
    <property type="match status" value="2"/>
</dbReference>
<feature type="region of interest" description="Disordered" evidence="3">
    <location>
        <begin position="14"/>
        <end position="42"/>
    </location>
</feature>
<dbReference type="PANTHER" id="PTHR47219">
    <property type="entry name" value="RAB GTPASE-ACTIVATING PROTEIN 1-LIKE"/>
    <property type="match status" value="1"/>
</dbReference>
<dbReference type="GO" id="GO:0031267">
    <property type="term" value="F:small GTPase binding"/>
    <property type="evidence" value="ECO:0007669"/>
    <property type="project" value="TreeGrafter"/>
</dbReference>
<accession>A0A7R9TBA4</accession>
<dbReference type="PROSITE" id="PS50086">
    <property type="entry name" value="TBC_RABGAP"/>
    <property type="match status" value="1"/>
</dbReference>
<reference evidence="5" key="1">
    <citation type="submission" date="2021-01" db="EMBL/GenBank/DDBJ databases">
        <authorList>
            <person name="Corre E."/>
            <person name="Pelletier E."/>
            <person name="Niang G."/>
            <person name="Scheremetjew M."/>
            <person name="Finn R."/>
            <person name="Kale V."/>
            <person name="Holt S."/>
            <person name="Cochrane G."/>
            <person name="Meng A."/>
            <person name="Brown T."/>
            <person name="Cohen L."/>
        </authorList>
    </citation>
    <scope>NUCLEOTIDE SEQUENCE</scope>
    <source>
        <strain evidence="5">CCMP1413</strain>
    </source>
</reference>
<dbReference type="PANTHER" id="PTHR47219:SF9">
    <property type="entry name" value="GTPASE ACTIVATING PROTEIN AND CENTROSOME-ASSOCIATED, ISOFORM B"/>
    <property type="match status" value="1"/>
</dbReference>
<evidence type="ECO:0000256" key="2">
    <source>
        <dbReference type="ARBA" id="ARBA00023054"/>
    </source>
</evidence>